<gene>
    <name evidence="2" type="ORF">CWATWH0401_3024</name>
</gene>
<protein>
    <submittedName>
        <fullName evidence="2">Uncharacterized protein</fullName>
    </submittedName>
</protein>
<sequence>MKLEAVKQTALLEAAKEHKQEIKELTKDITEIAKLALSNQPNVNTIIENKPMTNSPDNSQNITSGRDVILTNSNANLREISGNINNLIQQLPDQNNDEKLA</sequence>
<dbReference type="EMBL" id="CAQM01000217">
    <property type="protein sequence ID" value="CCQ60815.1"/>
    <property type="molecule type" value="Genomic_DNA"/>
</dbReference>
<reference evidence="2 3" key="1">
    <citation type="submission" date="2013-01" db="EMBL/GenBank/DDBJ databases">
        <authorList>
            <person name="Bench S."/>
        </authorList>
    </citation>
    <scope>NUCLEOTIDE SEQUENCE [LARGE SCALE GENOMIC DNA]</scope>
    <source>
        <strain evidence="2 3">WH 0401</strain>
    </source>
</reference>
<name>T2J6G7_CROWT</name>
<dbReference type="Proteomes" id="UP000018198">
    <property type="component" value="Unassembled WGS sequence"/>
</dbReference>
<evidence type="ECO:0000256" key="1">
    <source>
        <dbReference type="SAM" id="Coils"/>
    </source>
</evidence>
<reference evidence="2 3" key="2">
    <citation type="submission" date="2013-09" db="EMBL/GenBank/DDBJ databases">
        <title>Whole genome comparison of six Crocosphaera watsonii strains with differing phenotypes.</title>
        <authorList>
            <person name="Bench S.R."/>
            <person name="Heller P."/>
            <person name="Frank I."/>
            <person name="Arciniega M."/>
            <person name="Shilova I.N."/>
            <person name="Zehr J.P."/>
        </authorList>
    </citation>
    <scope>NUCLEOTIDE SEQUENCE [LARGE SCALE GENOMIC DNA]</scope>
    <source>
        <strain evidence="2 3">WH 0401</strain>
    </source>
</reference>
<organism evidence="2 3">
    <name type="scientific">Crocosphaera watsonii WH 0401</name>
    <dbReference type="NCBI Taxonomy" id="555881"/>
    <lineage>
        <taxon>Bacteria</taxon>
        <taxon>Bacillati</taxon>
        <taxon>Cyanobacteriota</taxon>
        <taxon>Cyanophyceae</taxon>
        <taxon>Oscillatoriophycideae</taxon>
        <taxon>Chroococcales</taxon>
        <taxon>Aphanothecaceae</taxon>
        <taxon>Crocosphaera</taxon>
    </lineage>
</organism>
<accession>T2J6G7</accession>
<evidence type="ECO:0000313" key="2">
    <source>
        <dbReference type="EMBL" id="CCQ60815.1"/>
    </source>
</evidence>
<keyword evidence="1" id="KW-0175">Coiled coil</keyword>
<proteinExistence type="predicted"/>
<feature type="coiled-coil region" evidence="1">
    <location>
        <begin position="8"/>
        <end position="35"/>
    </location>
</feature>
<evidence type="ECO:0000313" key="3">
    <source>
        <dbReference type="Proteomes" id="UP000018198"/>
    </source>
</evidence>
<comment type="caution">
    <text evidence="2">The sequence shown here is derived from an EMBL/GenBank/DDBJ whole genome shotgun (WGS) entry which is preliminary data.</text>
</comment>
<dbReference type="AlphaFoldDB" id="T2J6G7"/>